<dbReference type="PIRSF" id="PIRSF036894">
    <property type="entry name" value="PMI_Firm_short"/>
    <property type="match status" value="1"/>
</dbReference>
<evidence type="ECO:0000256" key="4">
    <source>
        <dbReference type="ARBA" id="ARBA00030762"/>
    </source>
</evidence>
<feature type="binding site" evidence="5">
    <location>
        <position position="99"/>
    </location>
    <ligand>
        <name>Zn(2+)</name>
        <dbReference type="ChEBI" id="CHEBI:29105"/>
    </ligand>
</feature>
<evidence type="ECO:0000256" key="2">
    <source>
        <dbReference type="ARBA" id="ARBA00022833"/>
    </source>
</evidence>
<keyword evidence="9" id="KW-0413">Isomerase</keyword>
<dbReference type="OrthoDB" id="9808275at2"/>
<proteinExistence type="predicted"/>
<evidence type="ECO:0000256" key="3">
    <source>
        <dbReference type="ARBA" id="ARBA00029741"/>
    </source>
</evidence>
<accession>A0A173SP83</accession>
<dbReference type="InterPro" id="IPR046457">
    <property type="entry name" value="PMI_typeI_cat"/>
</dbReference>
<dbReference type="Pfam" id="PF21621">
    <property type="entry name" value="MPI_cupin_dom"/>
    <property type="match status" value="1"/>
</dbReference>
<gene>
    <name evidence="9" type="primary">gmuF</name>
    <name evidence="9" type="ORF">ERS852578_01070</name>
</gene>
<evidence type="ECO:0000256" key="1">
    <source>
        <dbReference type="ARBA" id="ARBA00022723"/>
    </source>
</evidence>
<keyword evidence="2 5" id="KW-0862">Zinc</keyword>
<feature type="binding site" evidence="5">
    <location>
        <position position="116"/>
    </location>
    <ligand>
        <name>Zn(2+)</name>
        <dbReference type="ChEBI" id="CHEBI:29105"/>
    </ligand>
</feature>
<dbReference type="RefSeq" id="WP_055182723.1">
    <property type="nucleotide sequence ID" value="NZ_CATZPD010000006.1"/>
</dbReference>
<keyword evidence="1 5" id="KW-0479">Metal-binding</keyword>
<organism evidence="9 10">
    <name type="scientific">Anaerobutyricum hallii</name>
    <dbReference type="NCBI Taxonomy" id="39488"/>
    <lineage>
        <taxon>Bacteria</taxon>
        <taxon>Bacillati</taxon>
        <taxon>Bacillota</taxon>
        <taxon>Clostridia</taxon>
        <taxon>Lachnospirales</taxon>
        <taxon>Lachnospiraceae</taxon>
        <taxon>Anaerobutyricum</taxon>
    </lineage>
</organism>
<evidence type="ECO:0000256" key="6">
    <source>
        <dbReference type="PIRSR" id="PIRSR036894-2"/>
    </source>
</evidence>
<dbReference type="InterPro" id="IPR051804">
    <property type="entry name" value="Carb_Metab_Reg_Kinase/Isom"/>
</dbReference>
<dbReference type="CDD" id="cd07010">
    <property type="entry name" value="cupin_PMI_type_I_N_bac"/>
    <property type="match status" value="1"/>
</dbReference>
<dbReference type="InterPro" id="IPR014628">
    <property type="entry name" value="Man6P_isomerase_Firm_short"/>
</dbReference>
<evidence type="ECO:0000313" key="9">
    <source>
        <dbReference type="EMBL" id="CUM91786.1"/>
    </source>
</evidence>
<dbReference type="AlphaFoldDB" id="A0A173SP83"/>
<dbReference type="EMBL" id="CYYC01000010">
    <property type="protein sequence ID" value="CUM91786.1"/>
    <property type="molecule type" value="Genomic_DNA"/>
</dbReference>
<evidence type="ECO:0000256" key="5">
    <source>
        <dbReference type="PIRSR" id="PIRSR036894-1"/>
    </source>
</evidence>
<dbReference type="Gene3D" id="2.60.120.10">
    <property type="entry name" value="Jelly Rolls"/>
    <property type="match status" value="2"/>
</dbReference>
<feature type="domain" description="Phosphomannose isomerase type I catalytic" evidence="7">
    <location>
        <begin position="3"/>
        <end position="107"/>
    </location>
</feature>
<evidence type="ECO:0000313" key="10">
    <source>
        <dbReference type="Proteomes" id="UP000095390"/>
    </source>
</evidence>
<reference evidence="9 10" key="1">
    <citation type="submission" date="2015-09" db="EMBL/GenBank/DDBJ databases">
        <authorList>
            <consortium name="Pathogen Informatics"/>
        </authorList>
    </citation>
    <scope>NUCLEOTIDE SEQUENCE [LARGE SCALE GENOMIC DNA]</scope>
    <source>
        <strain evidence="9 10">2789STDY5834966</strain>
    </source>
</reference>
<dbReference type="InterPro" id="IPR014710">
    <property type="entry name" value="RmlC-like_jellyroll"/>
</dbReference>
<dbReference type="GO" id="GO:0004476">
    <property type="term" value="F:mannose-6-phosphate isomerase activity"/>
    <property type="evidence" value="ECO:0007669"/>
    <property type="project" value="InterPro"/>
</dbReference>
<dbReference type="GO" id="GO:0008270">
    <property type="term" value="F:zinc ion binding"/>
    <property type="evidence" value="ECO:0007669"/>
    <property type="project" value="InterPro"/>
</dbReference>
<evidence type="ECO:0000259" key="8">
    <source>
        <dbReference type="Pfam" id="PF21621"/>
    </source>
</evidence>
<feature type="active site" evidence="6">
    <location>
        <position position="194"/>
    </location>
</feature>
<dbReference type="InterPro" id="IPR011051">
    <property type="entry name" value="RmlC_Cupin_sf"/>
</dbReference>
<feature type="binding site" evidence="5">
    <location>
        <position position="174"/>
    </location>
    <ligand>
        <name>Zn(2+)</name>
        <dbReference type="ChEBI" id="CHEBI:29105"/>
    </ligand>
</feature>
<dbReference type="Pfam" id="PF20511">
    <property type="entry name" value="PMI_typeI_cat"/>
    <property type="match status" value="1"/>
</dbReference>
<comment type="cofactor">
    <cofactor evidence="5">
        <name>Zn(2+)</name>
        <dbReference type="ChEBI" id="CHEBI:29105"/>
    </cofactor>
    <text evidence="5">Binds 1 zinc ion per subunit.</text>
</comment>
<evidence type="ECO:0000259" key="7">
    <source>
        <dbReference type="Pfam" id="PF20511"/>
    </source>
</evidence>
<dbReference type="PANTHER" id="PTHR42742">
    <property type="entry name" value="TRANSCRIPTIONAL REPRESSOR MPRA"/>
    <property type="match status" value="1"/>
</dbReference>
<dbReference type="PANTHER" id="PTHR42742:SF3">
    <property type="entry name" value="FRUCTOKINASE"/>
    <property type="match status" value="1"/>
</dbReference>
<dbReference type="InterPro" id="IPR049071">
    <property type="entry name" value="MPI_cupin_dom"/>
</dbReference>
<sequence>MAILKLKPSGKDYIWGGHKLVDNYGKEMTGDRLAETWELSCHPDGPSFVDNGEDAGKTLRQYIEEHGKKVLGTNCERFEDFPILTKFIDAQDNLSIQVHPDNEYALKNEGQYGKTEMWYVVDAEEGACLYHGFNREISKDEFAKRIEEDTLLEVLNKVPVHKGDVFFIEAGTIHAIGKGLIIAEIQQNSNVTYRVYDYGRVGKDGKKRELHIEKAVAVTNCAPAKKDDSHYPHIADCDYFTVDKLNLDGTTFNKLEGTVSEKSFLSILVLDGEGTITSNGESVSYKKGDSIFLTAGSGEYSIEGVCDALLTTIRG</sequence>
<protein>
    <recommendedName>
        <fullName evidence="3">Phosphohexomutase</fullName>
    </recommendedName>
    <alternativeName>
        <fullName evidence="4">Phosphomannose isomerase</fullName>
    </alternativeName>
</protein>
<dbReference type="Proteomes" id="UP000095390">
    <property type="component" value="Unassembled WGS sequence"/>
</dbReference>
<dbReference type="GO" id="GO:0005975">
    <property type="term" value="P:carbohydrate metabolic process"/>
    <property type="evidence" value="ECO:0007669"/>
    <property type="project" value="InterPro"/>
</dbReference>
<name>A0A173SP83_9FIRM</name>
<feature type="domain" description="Mannose-6-phosphate isomerase cupin" evidence="8">
    <location>
        <begin position="236"/>
        <end position="308"/>
    </location>
</feature>
<dbReference type="SUPFAM" id="SSF51182">
    <property type="entry name" value="RmlC-like cupins"/>
    <property type="match status" value="1"/>
</dbReference>